<evidence type="ECO:0000256" key="7">
    <source>
        <dbReference type="RuleBase" id="RU366025"/>
    </source>
</evidence>
<evidence type="ECO:0000256" key="1">
    <source>
        <dbReference type="ARBA" id="ARBA00000707"/>
    </source>
</evidence>
<comment type="catalytic activity">
    <reaction evidence="1 7">
        <text>Thiol-dependent hydrolysis of ester, thioester, amide, peptide and isopeptide bonds formed by the C-terminal Gly of ubiquitin (a 76-residue protein attached to proteins as an intracellular targeting signal).</text>
        <dbReference type="EC" id="3.4.19.12"/>
    </reaction>
</comment>
<evidence type="ECO:0000259" key="9">
    <source>
        <dbReference type="PROSITE" id="PS50235"/>
    </source>
</evidence>
<feature type="region of interest" description="Disordered" evidence="8">
    <location>
        <begin position="667"/>
        <end position="792"/>
    </location>
</feature>
<comment type="similarity">
    <text evidence="2 7">Belongs to the peptidase C19 family.</text>
</comment>
<keyword evidence="4 7" id="KW-0833">Ubl conjugation pathway</keyword>
<evidence type="ECO:0000256" key="4">
    <source>
        <dbReference type="ARBA" id="ARBA00022786"/>
    </source>
</evidence>
<dbReference type="InterPro" id="IPR038765">
    <property type="entry name" value="Papain-like_cys_pep_sf"/>
</dbReference>
<feature type="compositionally biased region" description="Pro residues" evidence="8">
    <location>
        <begin position="409"/>
        <end position="427"/>
    </location>
</feature>
<dbReference type="SUPFAM" id="SSF54001">
    <property type="entry name" value="Cysteine proteinases"/>
    <property type="match status" value="1"/>
</dbReference>
<keyword evidence="3 7" id="KW-0645">Protease</keyword>
<feature type="compositionally biased region" description="Low complexity" evidence="8">
    <location>
        <begin position="380"/>
        <end position="397"/>
    </location>
</feature>
<dbReference type="PANTHER" id="PTHR24006:SF888">
    <property type="entry name" value="UBIQUITIN CARBOXYL-TERMINAL HYDROLASE 30"/>
    <property type="match status" value="1"/>
</dbReference>
<feature type="compositionally biased region" description="Basic residues" evidence="8">
    <location>
        <begin position="167"/>
        <end position="180"/>
    </location>
</feature>
<keyword evidence="5 7" id="KW-0378">Hydrolase</keyword>
<evidence type="ECO:0000256" key="8">
    <source>
        <dbReference type="SAM" id="MobiDB-lite"/>
    </source>
</evidence>
<sequence length="979" mass="106846">MGKKKALSPQETYIARKKQEEKERGALLPPGLINHGNTCFMNSVLQGLLATRMLSQLVAGSPIPSLGNVMARRSPLLMNSHGIGAQGDKQEYVEGMALGDVFVVVMQKAWNVQNERLRQSMSPRVILSEIGKKYDQYLDFAQQDAHEFLRQLLDAMRMEELDIIKKRHPKPPTLKHRRRNTLMPHTTPSSEPDTSPSSFVDLVFSGELTSILVCQKCKKISQSYEAFDDLSLSIKPEDYNRSKKRDRLKTLAKKLKITTLGVSNHKGDHQATPRSLSVPPPRSIEDESMKHEVEVTVTNDDRRKSWDIVSVQGKQGEDSEEDKVTDISMSSAEKPDKKGDGWTKLGRRISLNIGLRGKAPSKSSRDRPPRPMSTTVEPHTIPIIAPTPIRPPSTSTAQQGHPPEIRFEPAPPSDAPLPSARPTPSPSLSPSTSPKPSTTPPPKSRSPRPPKLSRAESEYLASILADITPSSSNPFSLLSFGTQLNSSSSTTASSIPEPSGSTWARMSQVLSLEECLRMFTAVEILDGENAVGCRRCWKIANGVYQPRAHSTRRPSKEPPSFVGGDQEEDRSSNSSNSDDEEEGHARPKELLAGFAPPDELLTPRLAAPPRPKRHPNLSLKLHAQTPVLSPGGSVSTPVLTHSHETMFQRELSDVDSVSSLPIAASSSVHDLSPAHPNGMSVPSISTTGPEDSEELHSQRNGGFFPPGLSRDSLMTPGAPHRRRERDSLYSTTDDSSGGEESDVSTASRASQSILSPSLSTSTSTSPSPVTKPKPKPSRADREKQVTPRSAYKRYLISQPPPILVIHLKRFQQMSGKGLTSPMSAFSGIGGMSGFKKVEDHVAFGEYLDLAPFLAPRKEEFGLGSSGRHGKKKGRERCMYRLYAVVVHLGNMLGGHYVAYTALPSSPDTTAASSQADSAHRESSEKTSAEAASSVNGASPPELAPRSWAYISDTTVKLSSLEEALKAKAYLCFYERVFDC</sequence>
<name>A0A5C3QI81_9AGAR</name>
<dbReference type="STRING" id="1884261.A0A5C3QI81"/>
<dbReference type="GO" id="GO:0004843">
    <property type="term" value="F:cysteine-type deubiquitinase activity"/>
    <property type="evidence" value="ECO:0007669"/>
    <property type="project" value="UniProtKB-UniRule"/>
</dbReference>
<feature type="region of interest" description="Disordered" evidence="8">
    <location>
        <begin position="306"/>
        <end position="455"/>
    </location>
</feature>
<feature type="compositionally biased region" description="Pro residues" evidence="8">
    <location>
        <begin position="437"/>
        <end position="450"/>
    </location>
</feature>
<dbReference type="PANTHER" id="PTHR24006">
    <property type="entry name" value="UBIQUITIN CARBOXYL-TERMINAL HYDROLASE"/>
    <property type="match status" value="1"/>
</dbReference>
<dbReference type="Proteomes" id="UP000305067">
    <property type="component" value="Unassembled WGS sequence"/>
</dbReference>
<dbReference type="GO" id="GO:0006508">
    <property type="term" value="P:proteolysis"/>
    <property type="evidence" value="ECO:0007669"/>
    <property type="project" value="UniProtKB-KW"/>
</dbReference>
<accession>A0A5C3QI81</accession>
<feature type="region of interest" description="Disordered" evidence="8">
    <location>
        <begin position="546"/>
        <end position="616"/>
    </location>
</feature>
<dbReference type="EC" id="3.4.19.12" evidence="7"/>
<dbReference type="PROSITE" id="PS50235">
    <property type="entry name" value="USP_3"/>
    <property type="match status" value="1"/>
</dbReference>
<dbReference type="GO" id="GO:0005829">
    <property type="term" value="C:cytosol"/>
    <property type="evidence" value="ECO:0007669"/>
    <property type="project" value="TreeGrafter"/>
</dbReference>
<dbReference type="InterPro" id="IPR018200">
    <property type="entry name" value="USP_CS"/>
</dbReference>
<protein>
    <recommendedName>
        <fullName evidence="7">Ubiquitin carboxyl-terminal hydrolase</fullName>
        <ecNumber evidence="7">3.4.19.12</ecNumber>
    </recommendedName>
</protein>
<feature type="compositionally biased region" description="Polar residues" evidence="8">
    <location>
        <begin position="680"/>
        <end position="689"/>
    </location>
</feature>
<reference evidence="10 11" key="1">
    <citation type="journal article" date="2019" name="Nat. Ecol. Evol.">
        <title>Megaphylogeny resolves global patterns of mushroom evolution.</title>
        <authorList>
            <person name="Varga T."/>
            <person name="Krizsan K."/>
            <person name="Foldi C."/>
            <person name="Dima B."/>
            <person name="Sanchez-Garcia M."/>
            <person name="Sanchez-Ramirez S."/>
            <person name="Szollosi G.J."/>
            <person name="Szarkandi J.G."/>
            <person name="Papp V."/>
            <person name="Albert L."/>
            <person name="Andreopoulos W."/>
            <person name="Angelini C."/>
            <person name="Antonin V."/>
            <person name="Barry K.W."/>
            <person name="Bougher N.L."/>
            <person name="Buchanan P."/>
            <person name="Buyck B."/>
            <person name="Bense V."/>
            <person name="Catcheside P."/>
            <person name="Chovatia M."/>
            <person name="Cooper J."/>
            <person name="Damon W."/>
            <person name="Desjardin D."/>
            <person name="Finy P."/>
            <person name="Geml J."/>
            <person name="Haridas S."/>
            <person name="Hughes K."/>
            <person name="Justo A."/>
            <person name="Karasinski D."/>
            <person name="Kautmanova I."/>
            <person name="Kiss B."/>
            <person name="Kocsube S."/>
            <person name="Kotiranta H."/>
            <person name="LaButti K.M."/>
            <person name="Lechner B.E."/>
            <person name="Liimatainen K."/>
            <person name="Lipzen A."/>
            <person name="Lukacs Z."/>
            <person name="Mihaltcheva S."/>
            <person name="Morgado L.N."/>
            <person name="Niskanen T."/>
            <person name="Noordeloos M.E."/>
            <person name="Ohm R.A."/>
            <person name="Ortiz-Santana B."/>
            <person name="Ovrebo C."/>
            <person name="Racz N."/>
            <person name="Riley R."/>
            <person name="Savchenko A."/>
            <person name="Shiryaev A."/>
            <person name="Soop K."/>
            <person name="Spirin V."/>
            <person name="Szebenyi C."/>
            <person name="Tomsovsky M."/>
            <person name="Tulloss R.E."/>
            <person name="Uehling J."/>
            <person name="Grigoriev I.V."/>
            <person name="Vagvolgyi C."/>
            <person name="Papp T."/>
            <person name="Martin F.M."/>
            <person name="Miettinen O."/>
            <person name="Hibbett D.S."/>
            <person name="Nagy L.G."/>
        </authorList>
    </citation>
    <scope>NUCLEOTIDE SEQUENCE [LARGE SCALE GENOMIC DNA]</scope>
    <source>
        <strain evidence="10 11">CBS 309.79</strain>
    </source>
</reference>
<evidence type="ECO:0000313" key="11">
    <source>
        <dbReference type="Proteomes" id="UP000305067"/>
    </source>
</evidence>
<dbReference type="InterPro" id="IPR001394">
    <property type="entry name" value="Peptidase_C19_UCH"/>
</dbReference>
<gene>
    <name evidence="10" type="ORF">BDV98DRAFT_605027</name>
</gene>
<feature type="domain" description="USP" evidence="9">
    <location>
        <begin position="30"/>
        <end position="976"/>
    </location>
</feature>
<feature type="region of interest" description="Disordered" evidence="8">
    <location>
        <begin position="263"/>
        <end position="291"/>
    </location>
</feature>
<dbReference type="EMBL" id="ML178827">
    <property type="protein sequence ID" value="TFL00840.1"/>
    <property type="molecule type" value="Genomic_DNA"/>
</dbReference>
<feature type="compositionally biased region" description="Low complexity" evidence="8">
    <location>
        <begin position="755"/>
        <end position="770"/>
    </location>
</feature>
<dbReference type="InterPro" id="IPR050164">
    <property type="entry name" value="Peptidase_C19"/>
</dbReference>
<dbReference type="OrthoDB" id="420187at2759"/>
<dbReference type="Pfam" id="PF00443">
    <property type="entry name" value="UCH"/>
    <property type="match status" value="1"/>
</dbReference>
<dbReference type="GO" id="GO:0005634">
    <property type="term" value="C:nucleus"/>
    <property type="evidence" value="ECO:0007669"/>
    <property type="project" value="TreeGrafter"/>
</dbReference>
<dbReference type="PROSITE" id="PS00972">
    <property type="entry name" value="USP_1"/>
    <property type="match status" value="1"/>
</dbReference>
<feature type="compositionally biased region" description="Low complexity" evidence="8">
    <location>
        <begin position="186"/>
        <end position="196"/>
    </location>
</feature>
<organism evidence="10 11">
    <name type="scientific">Pterulicium gracile</name>
    <dbReference type="NCBI Taxonomy" id="1884261"/>
    <lineage>
        <taxon>Eukaryota</taxon>
        <taxon>Fungi</taxon>
        <taxon>Dikarya</taxon>
        <taxon>Basidiomycota</taxon>
        <taxon>Agaricomycotina</taxon>
        <taxon>Agaricomycetes</taxon>
        <taxon>Agaricomycetidae</taxon>
        <taxon>Agaricales</taxon>
        <taxon>Pleurotineae</taxon>
        <taxon>Pterulaceae</taxon>
        <taxon>Pterulicium</taxon>
    </lineage>
</organism>
<proteinExistence type="inferred from homology"/>
<dbReference type="InterPro" id="IPR028889">
    <property type="entry name" value="USP"/>
</dbReference>
<evidence type="ECO:0000256" key="2">
    <source>
        <dbReference type="ARBA" id="ARBA00009085"/>
    </source>
</evidence>
<keyword evidence="11" id="KW-1185">Reference proteome</keyword>
<keyword evidence="6 7" id="KW-0788">Thiol protease</keyword>
<dbReference type="AlphaFoldDB" id="A0A5C3QI81"/>
<dbReference type="GO" id="GO:0016579">
    <property type="term" value="P:protein deubiquitination"/>
    <property type="evidence" value="ECO:0007669"/>
    <property type="project" value="InterPro"/>
</dbReference>
<evidence type="ECO:0000313" key="10">
    <source>
        <dbReference type="EMBL" id="TFL00840.1"/>
    </source>
</evidence>
<evidence type="ECO:0000256" key="6">
    <source>
        <dbReference type="ARBA" id="ARBA00022807"/>
    </source>
</evidence>
<feature type="compositionally biased region" description="Basic and acidic residues" evidence="8">
    <location>
        <begin position="917"/>
        <end position="927"/>
    </location>
</feature>
<evidence type="ECO:0000256" key="5">
    <source>
        <dbReference type="ARBA" id="ARBA00022801"/>
    </source>
</evidence>
<feature type="region of interest" description="Disordered" evidence="8">
    <location>
        <begin position="908"/>
        <end position="939"/>
    </location>
</feature>
<feature type="region of interest" description="Disordered" evidence="8">
    <location>
        <begin position="167"/>
        <end position="196"/>
    </location>
</feature>
<dbReference type="Gene3D" id="3.90.70.10">
    <property type="entry name" value="Cysteine proteinases"/>
    <property type="match status" value="2"/>
</dbReference>
<dbReference type="PROSITE" id="PS00973">
    <property type="entry name" value="USP_2"/>
    <property type="match status" value="1"/>
</dbReference>
<evidence type="ECO:0000256" key="3">
    <source>
        <dbReference type="ARBA" id="ARBA00022670"/>
    </source>
</evidence>